<sequence>MTSPRKGQRAFTPRIIFMSDNVDKDFPFQIRRKQFPVFPEFAMTINRAQGQSFNQLHHLKLGADDTQTNIERQQSERQQDAILDEETKEDSLCLNEEPCSVVDDSSGSVDHAALDSDAEDDEGTAWNDHELSDDYDLDDGLDEDGPPQPDLLFDDSLLDLAGGVEQLASGNMSNDLCRGMAKTGWHPLEKQTPYEYLIEPYEPRPASAMPDDYPHLYDGPYGPTEGALRAVGTTLGAYLVFCPTYALGRYCQRKQCLFRGKDSRKRGRPIQQASGTRVETLKVLAQGAWANSTGTREDCGCDLCVFMGLLAARTIPPKQRKARTSLENGGRRSNGAVSGCSWCGIG</sequence>
<evidence type="ECO:0000313" key="3">
    <source>
        <dbReference type="Proteomes" id="UP000028582"/>
    </source>
</evidence>
<dbReference type="Proteomes" id="UP000028582">
    <property type="component" value="Unassembled WGS sequence"/>
</dbReference>
<organism evidence="2 3">
    <name type="scientific">Phytophthora nicotianae P1976</name>
    <dbReference type="NCBI Taxonomy" id="1317066"/>
    <lineage>
        <taxon>Eukaryota</taxon>
        <taxon>Sar</taxon>
        <taxon>Stramenopiles</taxon>
        <taxon>Oomycota</taxon>
        <taxon>Peronosporomycetes</taxon>
        <taxon>Peronosporales</taxon>
        <taxon>Peronosporaceae</taxon>
        <taxon>Phytophthora</taxon>
    </lineage>
</organism>
<gene>
    <name evidence="2" type="ORF">F444_10926</name>
</gene>
<evidence type="ECO:0008006" key="4">
    <source>
        <dbReference type="Google" id="ProtNLM"/>
    </source>
</evidence>
<protein>
    <recommendedName>
        <fullName evidence="4">Helitron helicase-like domain-containing protein</fullName>
    </recommendedName>
</protein>
<accession>A0A081A2J7</accession>
<dbReference type="PANTHER" id="PTHR37069">
    <property type="entry name" value="DDE_TNP_1_7 DOMAIN-CONTAINING PROTEIN"/>
    <property type="match status" value="1"/>
</dbReference>
<dbReference type="OrthoDB" id="95750at2759"/>
<reference evidence="2 3" key="1">
    <citation type="submission" date="2013-11" db="EMBL/GenBank/DDBJ databases">
        <title>The Genome Sequence of Phytophthora parasitica P1976.</title>
        <authorList>
            <consortium name="The Broad Institute Genomics Platform"/>
            <person name="Russ C."/>
            <person name="Tyler B."/>
            <person name="Panabieres F."/>
            <person name="Shan W."/>
            <person name="Tripathy S."/>
            <person name="Grunwald N."/>
            <person name="Machado M."/>
            <person name="Johnson C.S."/>
            <person name="Walker B."/>
            <person name="Young S."/>
            <person name="Zeng Q."/>
            <person name="Gargeya S."/>
            <person name="Fitzgerald M."/>
            <person name="Haas B."/>
            <person name="Abouelleil A."/>
            <person name="Allen A.W."/>
            <person name="Alvarado L."/>
            <person name="Arachchi H.M."/>
            <person name="Berlin A.M."/>
            <person name="Chapman S.B."/>
            <person name="Gainer-Dewar J."/>
            <person name="Goldberg J."/>
            <person name="Griggs A."/>
            <person name="Gujja S."/>
            <person name="Hansen M."/>
            <person name="Howarth C."/>
            <person name="Imamovic A."/>
            <person name="Ireland A."/>
            <person name="Larimer J."/>
            <person name="McCowan C."/>
            <person name="Murphy C."/>
            <person name="Pearson M."/>
            <person name="Poon T.W."/>
            <person name="Priest M."/>
            <person name="Roberts A."/>
            <person name="Saif S."/>
            <person name="Shea T."/>
            <person name="Sisk P."/>
            <person name="Sykes S."/>
            <person name="Wortman J."/>
            <person name="Nusbaum C."/>
            <person name="Birren B."/>
        </authorList>
    </citation>
    <scope>NUCLEOTIDE SEQUENCE [LARGE SCALE GENOMIC DNA]</scope>
    <source>
        <strain evidence="2 3">P1976</strain>
    </source>
</reference>
<name>A0A081A2J7_PHYNI</name>
<feature type="compositionally biased region" description="Low complexity" evidence="1">
    <location>
        <begin position="100"/>
        <end position="110"/>
    </location>
</feature>
<proteinExistence type="predicted"/>
<feature type="region of interest" description="Disordered" evidence="1">
    <location>
        <begin position="98"/>
        <end position="154"/>
    </location>
</feature>
<dbReference type="PANTHER" id="PTHR37069:SF2">
    <property type="entry name" value="PIGGYBAC TRANSPOSABLE ELEMENT-DERIVED PROTEIN DOMAIN-CONTAINING PROTEIN"/>
    <property type="match status" value="1"/>
</dbReference>
<comment type="caution">
    <text evidence="2">The sequence shown here is derived from an EMBL/GenBank/DDBJ whole genome shotgun (WGS) entry which is preliminary data.</text>
</comment>
<feature type="compositionally biased region" description="Acidic residues" evidence="1">
    <location>
        <begin position="133"/>
        <end position="145"/>
    </location>
</feature>
<dbReference type="AlphaFoldDB" id="A0A081A2J7"/>
<evidence type="ECO:0000313" key="2">
    <source>
        <dbReference type="EMBL" id="ETO73108.1"/>
    </source>
</evidence>
<evidence type="ECO:0000256" key="1">
    <source>
        <dbReference type="SAM" id="MobiDB-lite"/>
    </source>
</evidence>
<dbReference type="EMBL" id="ANJA01001966">
    <property type="protein sequence ID" value="ETO73108.1"/>
    <property type="molecule type" value="Genomic_DNA"/>
</dbReference>